<dbReference type="Pfam" id="PF00668">
    <property type="entry name" value="Condensation"/>
    <property type="match status" value="1"/>
</dbReference>
<dbReference type="SUPFAM" id="SSF52777">
    <property type="entry name" value="CoA-dependent acyltransferases"/>
    <property type="match status" value="3"/>
</dbReference>
<dbReference type="InterPro" id="IPR023213">
    <property type="entry name" value="CAT-like_dom_sf"/>
</dbReference>
<dbReference type="RefSeq" id="WP_211471678.1">
    <property type="nucleotide sequence ID" value="NZ_JAGSXH010000159.1"/>
</dbReference>
<sequence>MSTLEYRTEAGCGREIATLAPDLEPGAGISFGRAELSRELTAPVPPAAASVLVAAVLALLATHDAGSVRIAVARPGALVPLRCEVSPRTPLADLVRRAREIVLAPVGSAPAGAADVAVAVLGPAADGDAGAADGLAPQELERLAHELNWCDLTFVLSYGDDGWRVTCGYDEDLYYATTVAAQLERLDAILARIVADDAALLRDVLPTGIAPLAPTVATASQDAYIAPRSATEAALARIWEQVLDAGPVGADDDFFALGGHSILAVKVLGRLRELFGVALHIDQLFAHRTLGSLAELVDAAPRIDLAAHGLGPVPGGSDAGAVSFSQERMWFLDQWRPGSALYNVPVAVRLTGPVDPAALHRSVQAVVDRHAALRTALVAVDGAVRAIDAPPGTAVPWTAVSWTTAPSGIAEPVDTLGAALEIARAGVAEAFDLSAAPLLRGGLVGYAEQEWLLWLSIHHAACDGWSLEIVLEELTEAYRAGGTLDLPPLALRYADFAAWQRDMLSPEALSEGVQWWREELVGLPPVLELPTDRRRPEVPSFDGRTACLKVEPELADAARGLARSRSVTEFDVFAAVFSLLIGRWSGRSDVVVGTPWAGRSAPQTARLVGCFVNTFPLRTDLSGAPSFDALLERVRRSSARAQAHAHIPFEAIVDALAGERESAWSPLTQVAFGYQRGTRARWSLGDGVDARVEAVDTGTAKFDLTLVVVDLGSDGMRIEVEYATDLFDDATADRFGRQWIALLEGLIARPDVPVTQLSSLTADERRSLVEWAGAPSPFPAHATVDALVARTALARPDAVAVVDGETRVTYAQLLARADGLASRLHALGVRRGALVGLCCRRSADLVVGMLGILRAGGAYVPLDPDHPADRLAFMVADTGVRVVVGHAELLRGLPLDAITTVAVEDAPGHGPGEPVGPIEGDQRTGEDAAYVVYTSGSTGKPKGVVVPHRGITRLVCGVDYVDLGADRVIAQMSNACFDAITFEVWGALAHGGRIVIVPSATLLSAPRLAALLRLERVDTVFITTALFNATVAEVPDAFATVEQFYFGGEALDRGRVGSVLDSGVGPARLHNIYGPTEVTTFAACTPLTQAPATTGPIGRPTTNTWAYVVDGEGALVPVGVPGELWLGGPGVAWG</sequence>
<evidence type="ECO:0000313" key="6">
    <source>
        <dbReference type="Proteomes" id="UP000677913"/>
    </source>
</evidence>
<keyword evidence="2" id="KW-0596">Phosphopantetheine</keyword>
<dbReference type="FunFam" id="3.40.50.980:FF:000001">
    <property type="entry name" value="Non-ribosomal peptide synthetase"/>
    <property type="match status" value="1"/>
</dbReference>
<dbReference type="PROSITE" id="PS50075">
    <property type="entry name" value="CARRIER"/>
    <property type="match status" value="1"/>
</dbReference>
<dbReference type="AlphaFoldDB" id="A0A8J7WU50"/>
<dbReference type="FunFam" id="1.10.1200.10:FF:000005">
    <property type="entry name" value="Nonribosomal peptide synthetase 1"/>
    <property type="match status" value="1"/>
</dbReference>
<dbReference type="InterPro" id="IPR000873">
    <property type="entry name" value="AMP-dep_synth/lig_dom"/>
</dbReference>
<name>A0A8J7WU50_9ACTN</name>
<dbReference type="PROSITE" id="PS00455">
    <property type="entry name" value="AMP_BINDING"/>
    <property type="match status" value="1"/>
</dbReference>
<dbReference type="InterPro" id="IPR009081">
    <property type="entry name" value="PP-bd_ACP"/>
</dbReference>
<dbReference type="InterPro" id="IPR020845">
    <property type="entry name" value="AMP-binding_CS"/>
</dbReference>
<reference evidence="5" key="1">
    <citation type="submission" date="2021-04" db="EMBL/GenBank/DDBJ databases">
        <title>Genome based classification of Actinospica acidithermotolerans sp. nov., an actinobacterium isolated from an Indonesian hot spring.</title>
        <authorList>
            <person name="Kusuma A.B."/>
            <person name="Putra K.E."/>
            <person name="Nafisah S."/>
            <person name="Loh J."/>
            <person name="Nouioui I."/>
            <person name="Goodfellow M."/>
        </authorList>
    </citation>
    <scope>NUCLEOTIDE SEQUENCE</scope>
    <source>
        <strain evidence="5">DSM 45618</strain>
    </source>
</reference>
<dbReference type="CDD" id="cd19531">
    <property type="entry name" value="LCL_NRPS-like"/>
    <property type="match status" value="1"/>
</dbReference>
<protein>
    <submittedName>
        <fullName evidence="5">AMP-binding protein</fullName>
    </submittedName>
</protein>
<proteinExistence type="predicted"/>
<dbReference type="InterPro" id="IPR020459">
    <property type="entry name" value="AMP-binding"/>
</dbReference>
<dbReference type="PANTHER" id="PTHR45527">
    <property type="entry name" value="NONRIBOSOMAL PEPTIDE SYNTHETASE"/>
    <property type="match status" value="1"/>
</dbReference>
<dbReference type="EMBL" id="JAGSXH010000159">
    <property type="protein sequence ID" value="MBS2966522.1"/>
    <property type="molecule type" value="Genomic_DNA"/>
</dbReference>
<evidence type="ECO:0000256" key="1">
    <source>
        <dbReference type="ARBA" id="ARBA00001957"/>
    </source>
</evidence>
<evidence type="ECO:0000259" key="4">
    <source>
        <dbReference type="PROSITE" id="PS50075"/>
    </source>
</evidence>
<dbReference type="PRINTS" id="PR00154">
    <property type="entry name" value="AMPBINDING"/>
</dbReference>
<dbReference type="GO" id="GO:0031177">
    <property type="term" value="F:phosphopantetheine binding"/>
    <property type="evidence" value="ECO:0007669"/>
    <property type="project" value="InterPro"/>
</dbReference>
<accession>A0A8J7WU50</accession>
<dbReference type="SMART" id="SM00823">
    <property type="entry name" value="PKS_PP"/>
    <property type="match status" value="1"/>
</dbReference>
<dbReference type="GO" id="GO:0043041">
    <property type="term" value="P:amino acid activation for nonribosomal peptide biosynthetic process"/>
    <property type="evidence" value="ECO:0007669"/>
    <property type="project" value="TreeGrafter"/>
</dbReference>
<evidence type="ECO:0000256" key="2">
    <source>
        <dbReference type="ARBA" id="ARBA00022450"/>
    </source>
</evidence>
<dbReference type="GO" id="GO:0005829">
    <property type="term" value="C:cytosol"/>
    <property type="evidence" value="ECO:0007669"/>
    <property type="project" value="TreeGrafter"/>
</dbReference>
<dbReference type="InterPro" id="IPR020806">
    <property type="entry name" value="PKS_PP-bd"/>
</dbReference>
<gene>
    <name evidence="5" type="ORF">KGA66_26015</name>
</gene>
<dbReference type="InterPro" id="IPR036736">
    <property type="entry name" value="ACP-like_sf"/>
</dbReference>
<organism evidence="5 6">
    <name type="scientific">Actinocrinis puniceicyclus</name>
    <dbReference type="NCBI Taxonomy" id="977794"/>
    <lineage>
        <taxon>Bacteria</taxon>
        <taxon>Bacillati</taxon>
        <taxon>Actinomycetota</taxon>
        <taxon>Actinomycetes</taxon>
        <taxon>Catenulisporales</taxon>
        <taxon>Actinospicaceae</taxon>
        <taxon>Actinocrinis</taxon>
    </lineage>
</organism>
<comment type="caution">
    <text evidence="5">The sequence shown here is derived from an EMBL/GenBank/DDBJ whole genome shotgun (WGS) entry which is preliminary data.</text>
</comment>
<dbReference type="SUPFAM" id="SSF56801">
    <property type="entry name" value="Acetyl-CoA synthetase-like"/>
    <property type="match status" value="1"/>
</dbReference>
<feature type="domain" description="Carrier" evidence="4">
    <location>
        <begin position="226"/>
        <end position="301"/>
    </location>
</feature>
<dbReference type="InterPro" id="IPR001242">
    <property type="entry name" value="Condensation_dom"/>
</dbReference>
<dbReference type="Gene3D" id="2.30.38.10">
    <property type="entry name" value="Luciferase, Domain 3"/>
    <property type="match status" value="1"/>
</dbReference>
<feature type="non-terminal residue" evidence="5">
    <location>
        <position position="1134"/>
    </location>
</feature>
<dbReference type="SUPFAM" id="SSF47336">
    <property type="entry name" value="ACP-like"/>
    <property type="match status" value="1"/>
</dbReference>
<dbReference type="PANTHER" id="PTHR45527:SF1">
    <property type="entry name" value="FATTY ACID SYNTHASE"/>
    <property type="match status" value="1"/>
</dbReference>
<dbReference type="InterPro" id="IPR006162">
    <property type="entry name" value="Ppantetheine_attach_site"/>
</dbReference>
<dbReference type="PROSITE" id="PS00012">
    <property type="entry name" value="PHOSPHOPANTETHEINE"/>
    <property type="match status" value="1"/>
</dbReference>
<evidence type="ECO:0000256" key="3">
    <source>
        <dbReference type="ARBA" id="ARBA00022553"/>
    </source>
</evidence>
<dbReference type="GO" id="GO:0047527">
    <property type="term" value="F:2,3-dihydroxybenzoate-serine ligase activity"/>
    <property type="evidence" value="ECO:0007669"/>
    <property type="project" value="TreeGrafter"/>
</dbReference>
<comment type="cofactor">
    <cofactor evidence="1">
        <name>pantetheine 4'-phosphate</name>
        <dbReference type="ChEBI" id="CHEBI:47942"/>
    </cofactor>
</comment>
<dbReference type="GO" id="GO:0008610">
    <property type="term" value="P:lipid biosynthetic process"/>
    <property type="evidence" value="ECO:0007669"/>
    <property type="project" value="UniProtKB-ARBA"/>
</dbReference>
<dbReference type="GO" id="GO:0009239">
    <property type="term" value="P:enterobactin biosynthetic process"/>
    <property type="evidence" value="ECO:0007669"/>
    <property type="project" value="TreeGrafter"/>
</dbReference>
<evidence type="ECO:0000313" key="5">
    <source>
        <dbReference type="EMBL" id="MBS2966522.1"/>
    </source>
</evidence>
<keyword evidence="6" id="KW-1185">Reference proteome</keyword>
<dbReference type="Pfam" id="PF00550">
    <property type="entry name" value="PP-binding"/>
    <property type="match status" value="1"/>
</dbReference>
<dbReference type="GO" id="GO:0009366">
    <property type="term" value="C:enterobactin synthetase complex"/>
    <property type="evidence" value="ECO:0007669"/>
    <property type="project" value="TreeGrafter"/>
</dbReference>
<dbReference type="Gene3D" id="3.40.50.980">
    <property type="match status" value="2"/>
</dbReference>
<dbReference type="Gene3D" id="3.30.559.10">
    <property type="entry name" value="Chloramphenicol acetyltransferase-like domain"/>
    <property type="match status" value="1"/>
</dbReference>
<keyword evidence="3" id="KW-0597">Phosphoprotein</keyword>
<dbReference type="Gene3D" id="1.10.1200.10">
    <property type="entry name" value="ACP-like"/>
    <property type="match status" value="1"/>
</dbReference>
<dbReference type="Proteomes" id="UP000677913">
    <property type="component" value="Unassembled WGS sequence"/>
</dbReference>
<dbReference type="Gene3D" id="3.30.559.30">
    <property type="entry name" value="Nonribosomal peptide synthetase, condensation domain"/>
    <property type="match status" value="2"/>
</dbReference>
<dbReference type="Pfam" id="PF00501">
    <property type="entry name" value="AMP-binding"/>
    <property type="match status" value="1"/>
</dbReference>